<reference evidence="2" key="1">
    <citation type="submission" date="2023-10" db="EMBL/GenBank/DDBJ databases">
        <authorList>
            <person name="Chen Y."/>
            <person name="Shah S."/>
            <person name="Dougan E. K."/>
            <person name="Thang M."/>
            <person name="Chan C."/>
        </authorList>
    </citation>
    <scope>NUCLEOTIDE SEQUENCE [LARGE SCALE GENOMIC DNA]</scope>
</reference>
<feature type="region of interest" description="Disordered" evidence="1">
    <location>
        <begin position="316"/>
        <end position="362"/>
    </location>
</feature>
<proteinExistence type="predicted"/>
<evidence type="ECO:0000256" key="1">
    <source>
        <dbReference type="SAM" id="MobiDB-lite"/>
    </source>
</evidence>
<feature type="non-terminal residue" evidence="2">
    <location>
        <position position="362"/>
    </location>
</feature>
<feature type="region of interest" description="Disordered" evidence="1">
    <location>
        <begin position="28"/>
        <end position="65"/>
    </location>
</feature>
<feature type="compositionally biased region" description="Basic and acidic residues" evidence="1">
    <location>
        <begin position="343"/>
        <end position="362"/>
    </location>
</feature>
<sequence length="362" mass="38515">LSFCPSVVAAPDEPPAARAWPMFGLFRRDGRSSRRASPEPASPTRRGARPSRPSPEPLSPGPGQGREFLAFKAARLLGGAARQVGEKLARLRDAPSAEALRSELEGRAASGAPEVLAGAVAEWAGLLGAADDAPRYELEGGHVLTFRAAFLRSRAFELLAAAAGQAQLGAGAEREPGGPARVEHWANPDGPEWQEFLRRASVPGGDRLALQLPELFSQTRRSSGLRRWVEEATVTLKADARHELLRSDRTVAGERAERIRAGLAAARRAAQGGGGGGEAGPAEQCRSSADAVCLYAGFSAGLGEAAAHLRKRLSERTGRMQEAEQELQRLQAEAAEQEAAAASRREGAQQRRDEKVAAPRQR</sequence>
<gene>
    <name evidence="2" type="ORF">PCOR1329_LOCUS71464</name>
</gene>
<dbReference type="EMBL" id="CAUYUJ010019492">
    <property type="protein sequence ID" value="CAK0891530.1"/>
    <property type="molecule type" value="Genomic_DNA"/>
</dbReference>
<evidence type="ECO:0000313" key="3">
    <source>
        <dbReference type="Proteomes" id="UP001189429"/>
    </source>
</evidence>
<evidence type="ECO:0000313" key="2">
    <source>
        <dbReference type="EMBL" id="CAK0891530.1"/>
    </source>
</evidence>
<comment type="caution">
    <text evidence="2">The sequence shown here is derived from an EMBL/GenBank/DDBJ whole genome shotgun (WGS) entry which is preliminary data.</text>
</comment>
<protein>
    <submittedName>
        <fullName evidence="2">Uncharacterized protein</fullName>
    </submittedName>
</protein>
<feature type="compositionally biased region" description="Low complexity" evidence="1">
    <location>
        <begin position="328"/>
        <end position="342"/>
    </location>
</feature>
<feature type="non-terminal residue" evidence="2">
    <location>
        <position position="1"/>
    </location>
</feature>
<keyword evidence="3" id="KW-1185">Reference proteome</keyword>
<accession>A0ABN9X158</accession>
<dbReference type="Proteomes" id="UP001189429">
    <property type="component" value="Unassembled WGS sequence"/>
</dbReference>
<organism evidence="2 3">
    <name type="scientific">Prorocentrum cordatum</name>
    <dbReference type="NCBI Taxonomy" id="2364126"/>
    <lineage>
        <taxon>Eukaryota</taxon>
        <taxon>Sar</taxon>
        <taxon>Alveolata</taxon>
        <taxon>Dinophyceae</taxon>
        <taxon>Prorocentrales</taxon>
        <taxon>Prorocentraceae</taxon>
        <taxon>Prorocentrum</taxon>
    </lineage>
</organism>
<name>A0ABN9X158_9DINO</name>